<reference evidence="1 2" key="1">
    <citation type="submission" date="2023-11" db="EMBL/GenBank/DDBJ databases">
        <title>Arctic aerobic anoxygenic photoheterotroph Sediminicoccus rosea KRV36 adapts its photosynthesis to long days of polar summer.</title>
        <authorList>
            <person name="Tomasch J."/>
            <person name="Kopejtka K."/>
            <person name="Bily T."/>
            <person name="Gardiner A.T."/>
            <person name="Gardian Z."/>
            <person name="Shivaramu S."/>
            <person name="Koblizek M."/>
            <person name="Engelhardt F."/>
            <person name="Kaftan D."/>
        </authorList>
    </citation>
    <scope>NUCLEOTIDE SEQUENCE [LARGE SCALE GENOMIC DNA]</scope>
    <source>
        <strain evidence="1 2">R-30</strain>
    </source>
</reference>
<evidence type="ECO:0000313" key="1">
    <source>
        <dbReference type="EMBL" id="WPB84314.1"/>
    </source>
</evidence>
<name>A0ABZ0PF25_9PROT</name>
<proteinExistence type="predicted"/>
<organism evidence="1 2">
    <name type="scientific">Sediminicoccus rosea</name>
    <dbReference type="NCBI Taxonomy" id="1225128"/>
    <lineage>
        <taxon>Bacteria</taxon>
        <taxon>Pseudomonadati</taxon>
        <taxon>Pseudomonadota</taxon>
        <taxon>Alphaproteobacteria</taxon>
        <taxon>Acetobacterales</taxon>
        <taxon>Roseomonadaceae</taxon>
        <taxon>Sediminicoccus</taxon>
    </lineage>
</organism>
<gene>
    <name evidence="1" type="ORF">R9Z33_19725</name>
</gene>
<dbReference type="Proteomes" id="UP001305521">
    <property type="component" value="Chromosome"/>
</dbReference>
<accession>A0ABZ0PF25</accession>
<dbReference type="RefSeq" id="WP_318648271.1">
    <property type="nucleotide sequence ID" value="NZ_CP137852.1"/>
</dbReference>
<keyword evidence="2" id="KW-1185">Reference proteome</keyword>
<protein>
    <submittedName>
        <fullName evidence="1">Uncharacterized protein</fullName>
    </submittedName>
</protein>
<dbReference type="EMBL" id="CP137852">
    <property type="protein sequence ID" value="WPB84314.1"/>
    <property type="molecule type" value="Genomic_DNA"/>
</dbReference>
<sequence>MTASWGEKYRAAKPARVTVLDKPFAGIPEGARLFIASPKVIDAYLRAIPAGRTKDVAAMRDALAKKNKAEATCPTSTAIFLRIVAESALERVAAGEAPAAVSPFWRVVEPGGALAQKLSCGPDFIAAQRALEAADRPAKPTRKKASPA</sequence>
<evidence type="ECO:0000313" key="2">
    <source>
        <dbReference type="Proteomes" id="UP001305521"/>
    </source>
</evidence>